<proteinExistence type="predicted"/>
<dbReference type="EMBL" id="JAAALK010000283">
    <property type="protein sequence ID" value="KAG8071159.1"/>
    <property type="molecule type" value="Genomic_DNA"/>
</dbReference>
<evidence type="ECO:0000256" key="1">
    <source>
        <dbReference type="PIRSR" id="PIRSR639314-50"/>
    </source>
</evidence>
<dbReference type="Proteomes" id="UP000729402">
    <property type="component" value="Unassembled WGS sequence"/>
</dbReference>
<dbReference type="PANTHER" id="PTHR33921:SF26">
    <property type="entry name" value="PUTATIVE, EXPRESSED-RELATED"/>
    <property type="match status" value="1"/>
</dbReference>
<evidence type="ECO:0000259" key="2">
    <source>
        <dbReference type="SMART" id="SM01093"/>
    </source>
</evidence>
<dbReference type="OrthoDB" id="4362at2759"/>
<keyword evidence="4" id="KW-1185">Reference proteome</keyword>
<feature type="disulfide bond" evidence="1">
    <location>
        <begin position="92"/>
        <end position="101"/>
    </location>
</feature>
<sequence length="106" mass="12163">MRCYLYRSCRLSVCRFAKASCRSSTCRMRGGHSRAWWPRRPCASMPQAEETCAGDPVGGECSAAWDKVEELNATASHVRDRKKDNDLLEEYCKDNPETDECRTYED</sequence>
<dbReference type="GO" id="GO:0009507">
    <property type="term" value="C:chloroplast"/>
    <property type="evidence" value="ECO:0007669"/>
    <property type="project" value="TreeGrafter"/>
</dbReference>
<comment type="caution">
    <text evidence="3">The sequence shown here is derived from an EMBL/GenBank/DDBJ whole genome shotgun (WGS) entry which is preliminary data.</text>
</comment>
<evidence type="ECO:0000313" key="4">
    <source>
        <dbReference type="Proteomes" id="UP000729402"/>
    </source>
</evidence>
<evidence type="ECO:0000313" key="3">
    <source>
        <dbReference type="EMBL" id="KAG8071159.1"/>
    </source>
</evidence>
<dbReference type="Pfam" id="PF02672">
    <property type="entry name" value="CP12"/>
    <property type="match status" value="1"/>
</dbReference>
<gene>
    <name evidence="3" type="ORF">GUJ93_ZPchr0006g45251</name>
</gene>
<keyword evidence="1" id="KW-1015">Disulfide bond</keyword>
<dbReference type="PANTHER" id="PTHR33921">
    <property type="entry name" value="CALVIN CYCLE PROTEIN CP12-2, CHLOROPLASTIC"/>
    <property type="match status" value="1"/>
</dbReference>
<dbReference type="AlphaFoldDB" id="A0A8J5SQV6"/>
<dbReference type="SMART" id="SM01093">
    <property type="entry name" value="CP12"/>
    <property type="match status" value="1"/>
</dbReference>
<reference evidence="3" key="2">
    <citation type="submission" date="2021-02" db="EMBL/GenBank/DDBJ databases">
        <authorList>
            <person name="Kimball J.A."/>
            <person name="Haas M.W."/>
            <person name="Macchietto M."/>
            <person name="Kono T."/>
            <person name="Duquette J."/>
            <person name="Shao M."/>
        </authorList>
    </citation>
    <scope>NUCLEOTIDE SEQUENCE</scope>
    <source>
        <tissue evidence="3">Fresh leaf tissue</tissue>
    </source>
</reference>
<name>A0A8J5SQV6_ZIZPA</name>
<reference evidence="3" key="1">
    <citation type="journal article" date="2021" name="bioRxiv">
        <title>Whole Genome Assembly and Annotation of Northern Wild Rice, Zizania palustris L., Supports a Whole Genome Duplication in the Zizania Genus.</title>
        <authorList>
            <person name="Haas M."/>
            <person name="Kono T."/>
            <person name="Macchietto M."/>
            <person name="Millas R."/>
            <person name="McGilp L."/>
            <person name="Shao M."/>
            <person name="Duquette J."/>
            <person name="Hirsch C.N."/>
            <person name="Kimball J."/>
        </authorList>
    </citation>
    <scope>NUCLEOTIDE SEQUENCE</scope>
    <source>
        <tissue evidence="3">Fresh leaf tissue</tissue>
    </source>
</reference>
<feature type="domain" description="CP12" evidence="2">
    <location>
        <begin position="43"/>
        <end position="106"/>
    </location>
</feature>
<dbReference type="GO" id="GO:0080153">
    <property type="term" value="P:negative regulation of reductive pentose-phosphate cycle"/>
    <property type="evidence" value="ECO:0007669"/>
    <property type="project" value="TreeGrafter"/>
</dbReference>
<protein>
    <recommendedName>
        <fullName evidence="2">CP12 domain-containing protein</fullName>
    </recommendedName>
</protein>
<accession>A0A8J5SQV6</accession>
<organism evidence="3 4">
    <name type="scientific">Zizania palustris</name>
    <name type="common">Northern wild rice</name>
    <dbReference type="NCBI Taxonomy" id="103762"/>
    <lineage>
        <taxon>Eukaryota</taxon>
        <taxon>Viridiplantae</taxon>
        <taxon>Streptophyta</taxon>
        <taxon>Embryophyta</taxon>
        <taxon>Tracheophyta</taxon>
        <taxon>Spermatophyta</taxon>
        <taxon>Magnoliopsida</taxon>
        <taxon>Liliopsida</taxon>
        <taxon>Poales</taxon>
        <taxon>Poaceae</taxon>
        <taxon>BOP clade</taxon>
        <taxon>Oryzoideae</taxon>
        <taxon>Oryzeae</taxon>
        <taxon>Zizaniinae</taxon>
        <taxon>Zizania</taxon>
    </lineage>
</organism>
<feature type="disulfide bond" evidence="1">
    <location>
        <begin position="52"/>
        <end position="61"/>
    </location>
</feature>
<dbReference type="InterPro" id="IPR003823">
    <property type="entry name" value="CP12_dom"/>
</dbReference>
<dbReference type="InterPro" id="IPR039314">
    <property type="entry name" value="CP12-like"/>
</dbReference>